<evidence type="ECO:0000313" key="3">
    <source>
        <dbReference type="EMBL" id="KAJ7628926.1"/>
    </source>
</evidence>
<reference evidence="3" key="1">
    <citation type="submission" date="2023-03" db="EMBL/GenBank/DDBJ databases">
        <title>Massive genome expansion in bonnet fungi (Mycena s.s.) driven by repeated elements and novel gene families across ecological guilds.</title>
        <authorList>
            <consortium name="Lawrence Berkeley National Laboratory"/>
            <person name="Harder C.B."/>
            <person name="Miyauchi S."/>
            <person name="Viragh M."/>
            <person name="Kuo A."/>
            <person name="Thoen E."/>
            <person name="Andreopoulos B."/>
            <person name="Lu D."/>
            <person name="Skrede I."/>
            <person name="Drula E."/>
            <person name="Henrissat B."/>
            <person name="Morin E."/>
            <person name="Kohler A."/>
            <person name="Barry K."/>
            <person name="LaButti K."/>
            <person name="Morin E."/>
            <person name="Salamov A."/>
            <person name="Lipzen A."/>
            <person name="Mereny Z."/>
            <person name="Hegedus B."/>
            <person name="Baldrian P."/>
            <person name="Stursova M."/>
            <person name="Weitz H."/>
            <person name="Taylor A."/>
            <person name="Grigoriev I.V."/>
            <person name="Nagy L.G."/>
            <person name="Martin F."/>
            <person name="Kauserud H."/>
        </authorList>
    </citation>
    <scope>NUCLEOTIDE SEQUENCE</scope>
    <source>
        <strain evidence="3">9284</strain>
    </source>
</reference>
<accession>A0AAD7FN35</accession>
<evidence type="ECO:0000313" key="4">
    <source>
        <dbReference type="Proteomes" id="UP001221142"/>
    </source>
</evidence>
<name>A0AAD7FN35_9AGAR</name>
<proteinExistence type="predicted"/>
<organism evidence="3 4">
    <name type="scientific">Roridomyces roridus</name>
    <dbReference type="NCBI Taxonomy" id="1738132"/>
    <lineage>
        <taxon>Eukaryota</taxon>
        <taxon>Fungi</taxon>
        <taxon>Dikarya</taxon>
        <taxon>Basidiomycota</taxon>
        <taxon>Agaricomycotina</taxon>
        <taxon>Agaricomycetes</taxon>
        <taxon>Agaricomycetidae</taxon>
        <taxon>Agaricales</taxon>
        <taxon>Marasmiineae</taxon>
        <taxon>Mycenaceae</taxon>
        <taxon>Roridomyces</taxon>
    </lineage>
</organism>
<dbReference type="EMBL" id="JARKIF010000010">
    <property type="protein sequence ID" value="KAJ7628926.1"/>
    <property type="molecule type" value="Genomic_DNA"/>
</dbReference>
<dbReference type="Proteomes" id="UP001221142">
    <property type="component" value="Unassembled WGS sequence"/>
</dbReference>
<evidence type="ECO:0000259" key="1">
    <source>
        <dbReference type="Pfam" id="PF14231"/>
    </source>
</evidence>
<dbReference type="InterPro" id="IPR025951">
    <property type="entry name" value="GXWXG_dom"/>
</dbReference>
<dbReference type="Pfam" id="PF14232">
    <property type="entry name" value="DUF4334"/>
    <property type="match status" value="1"/>
</dbReference>
<protein>
    <recommendedName>
        <fullName evidence="5">GXWXG protein</fullName>
    </recommendedName>
</protein>
<dbReference type="Gene3D" id="2.40.128.580">
    <property type="entry name" value="GXWXG domain"/>
    <property type="match status" value="1"/>
</dbReference>
<evidence type="ECO:0008006" key="5">
    <source>
        <dbReference type="Google" id="ProtNLM"/>
    </source>
</evidence>
<dbReference type="InterPro" id="IPR025568">
    <property type="entry name" value="DUF4334"/>
</dbReference>
<feature type="domain" description="GXWXG" evidence="1">
    <location>
        <begin position="26"/>
        <end position="84"/>
    </location>
</feature>
<dbReference type="Pfam" id="PF14231">
    <property type="entry name" value="GXWXG"/>
    <property type="match status" value="1"/>
</dbReference>
<comment type="caution">
    <text evidence="3">The sequence shown here is derived from an EMBL/GenBank/DDBJ whole genome shotgun (WGS) entry which is preliminary data.</text>
</comment>
<dbReference type="AlphaFoldDB" id="A0AAD7FN35"/>
<evidence type="ECO:0000259" key="2">
    <source>
        <dbReference type="Pfam" id="PF14232"/>
    </source>
</evidence>
<sequence length="158" mass="17311">MSSAEEAYLALIKSGGGDSTEADTLALFDQLKPILPEVLVGEWDGSTFDFHAQHPVTLRMQQMGWVGKTFRSSTDVDSFVGRGQGGERVPIEATGNARIFEVKFRGIVSATLVFNDKIDYFRYLDENTVAGIYEDKDVAASGLLHFYLTRCPSSACSS</sequence>
<keyword evidence="4" id="KW-1185">Reference proteome</keyword>
<feature type="domain" description="DUF4334" evidence="2">
    <location>
        <begin position="95"/>
        <end position="150"/>
    </location>
</feature>
<gene>
    <name evidence="3" type="ORF">FB45DRAFT_834939</name>
</gene>